<proteinExistence type="predicted"/>
<comment type="caution">
    <text evidence="2">The sequence shown here is derived from an EMBL/GenBank/DDBJ whole genome shotgun (WGS) entry which is preliminary data.</text>
</comment>
<dbReference type="RefSeq" id="XP_040739064.1">
    <property type="nucleotide sequence ID" value="XM_040891968.1"/>
</dbReference>
<organism evidence="2 3">
    <name type="scientific">Linderina pennispora</name>
    <dbReference type="NCBI Taxonomy" id="61395"/>
    <lineage>
        <taxon>Eukaryota</taxon>
        <taxon>Fungi</taxon>
        <taxon>Fungi incertae sedis</taxon>
        <taxon>Zoopagomycota</taxon>
        <taxon>Kickxellomycotina</taxon>
        <taxon>Kickxellomycetes</taxon>
        <taxon>Kickxellales</taxon>
        <taxon>Kickxellaceae</taxon>
        <taxon>Linderina</taxon>
    </lineage>
</organism>
<evidence type="ECO:0000313" key="2">
    <source>
        <dbReference type="EMBL" id="ORX63765.1"/>
    </source>
</evidence>
<evidence type="ECO:0000313" key="3">
    <source>
        <dbReference type="Proteomes" id="UP000193922"/>
    </source>
</evidence>
<dbReference type="GeneID" id="63808616"/>
<evidence type="ECO:0000256" key="1">
    <source>
        <dbReference type="SAM" id="MobiDB-lite"/>
    </source>
</evidence>
<name>A0A1Y1VRU4_9FUNG</name>
<keyword evidence="3" id="KW-1185">Reference proteome</keyword>
<protein>
    <submittedName>
        <fullName evidence="2">Uncharacterized protein</fullName>
    </submittedName>
</protein>
<dbReference type="Proteomes" id="UP000193922">
    <property type="component" value="Unassembled WGS sequence"/>
</dbReference>
<reference evidence="2 3" key="1">
    <citation type="submission" date="2016-07" db="EMBL/GenBank/DDBJ databases">
        <title>Pervasive Adenine N6-methylation of Active Genes in Fungi.</title>
        <authorList>
            <consortium name="DOE Joint Genome Institute"/>
            <person name="Mondo S.J."/>
            <person name="Dannebaum R.O."/>
            <person name="Kuo R.C."/>
            <person name="Labutti K."/>
            <person name="Haridas S."/>
            <person name="Kuo A."/>
            <person name="Salamov A."/>
            <person name="Ahrendt S.R."/>
            <person name="Lipzen A."/>
            <person name="Sullivan W."/>
            <person name="Andreopoulos W.B."/>
            <person name="Clum A."/>
            <person name="Lindquist E."/>
            <person name="Daum C."/>
            <person name="Ramamoorthy G.K."/>
            <person name="Gryganskyi A."/>
            <person name="Culley D."/>
            <person name="Magnuson J.K."/>
            <person name="James T.Y."/>
            <person name="O'Malley M.A."/>
            <person name="Stajich J.E."/>
            <person name="Spatafora J.W."/>
            <person name="Visel A."/>
            <person name="Grigoriev I.V."/>
        </authorList>
    </citation>
    <scope>NUCLEOTIDE SEQUENCE [LARGE SCALE GENOMIC DNA]</scope>
    <source>
        <strain evidence="2 3">ATCC 12442</strain>
    </source>
</reference>
<gene>
    <name evidence="2" type="ORF">DL89DRAFT_67480</name>
</gene>
<sequence length="175" mass="19237">MCKGACLSALMARGVCFSTPVFNCNLYPVSFAGDLSSKQAAMRIHAADVMHNAETTWHSYFFGAAFWRCFLALLFGQQQGERHQWRSWLYPGSALKWVQVPFLQIKPNGILLQADVVFCLEMRCNPSENSPEGGKLDAGEGASSLEAAQVDKSSKKNNGNEGRTGGMVHTCQLVR</sequence>
<dbReference type="EMBL" id="MCFD01000157">
    <property type="protein sequence ID" value="ORX63765.1"/>
    <property type="molecule type" value="Genomic_DNA"/>
</dbReference>
<accession>A0A1Y1VRU4</accession>
<feature type="region of interest" description="Disordered" evidence="1">
    <location>
        <begin position="128"/>
        <end position="175"/>
    </location>
</feature>
<dbReference type="AlphaFoldDB" id="A0A1Y1VRU4"/>